<gene>
    <name evidence="2" type="ORF">BS411_06950</name>
</gene>
<protein>
    <recommendedName>
        <fullName evidence="1">Baseplate protein J-like barrel domain-containing protein</fullName>
    </recommendedName>
</protein>
<proteinExistence type="predicted"/>
<evidence type="ECO:0000259" key="1">
    <source>
        <dbReference type="Pfam" id="PF04865"/>
    </source>
</evidence>
<feature type="domain" description="Baseplate protein J-like barrel" evidence="1">
    <location>
        <begin position="107"/>
        <end position="183"/>
    </location>
</feature>
<dbReference type="OrthoDB" id="5465441at2"/>
<reference evidence="2" key="1">
    <citation type="submission" date="2016-12" db="EMBL/GenBank/DDBJ databases">
        <title>Analysis of the Molecular Diversity Among Cronobacter Species Isolated from Filth Flies Using a Pan Genomic DNA Microarray.</title>
        <authorList>
            <person name="Pava-Ripoll M."/>
            <person name="Tall B."/>
            <person name="Farber J."/>
            <person name="Fanning S."/>
            <person name="Lehner A."/>
            <person name="Stephan R."/>
            <person name="Pagotto F."/>
            <person name="Iverson C."/>
            <person name="Ziobro G."/>
            <person name="Miller A."/>
            <person name="Pearson R."/>
            <person name="Yan Q."/>
            <person name="Kim M."/>
            <person name="Jeong S."/>
            <person name="Park J."/>
            <person name="Jun S."/>
            <person name="Choi H."/>
            <person name="Chung T."/>
            <person name="Yoo Y."/>
            <person name="Park E."/>
            <person name="Hwang S."/>
            <person name="Lee B."/>
            <person name="Sathyamoorthy V."/>
            <person name="Carter L."/>
            <person name="Mammel M."/>
            <person name="Jackson S."/>
            <person name="Kothary M."/>
            <person name="Patel I."/>
            <person name="Grim C."/>
            <person name="Gopinath G."/>
            <person name="Gangiredla J."/>
            <person name="Chase H."/>
        </authorList>
    </citation>
    <scope>NUCLEOTIDE SEQUENCE [LARGE SCALE GENOMIC DNA]</scope>
    <source>
        <strain evidence="2">MOD1-Sh41s</strain>
    </source>
</reference>
<evidence type="ECO:0000313" key="2">
    <source>
        <dbReference type="EMBL" id="PUX23652.1"/>
    </source>
</evidence>
<name>A0A2T7B6W4_9ENTR</name>
<accession>A0A2T7B6W4</accession>
<comment type="caution">
    <text evidence="2">The sequence shown here is derived from an EMBL/GenBank/DDBJ whole genome shotgun (WGS) entry which is preliminary data.</text>
</comment>
<dbReference type="AlphaFoldDB" id="A0A2T7B6W4"/>
<dbReference type="RefSeq" id="WP_075197960.1">
    <property type="nucleotide sequence ID" value="NZ_CP187984.1"/>
</dbReference>
<organism evidence="2">
    <name type="scientific">Cronobacter turicensis</name>
    <dbReference type="NCBI Taxonomy" id="413502"/>
    <lineage>
        <taxon>Bacteria</taxon>
        <taxon>Pseudomonadati</taxon>
        <taxon>Pseudomonadota</taxon>
        <taxon>Gammaproteobacteria</taxon>
        <taxon>Enterobacterales</taxon>
        <taxon>Enterobacteriaceae</taxon>
        <taxon>Cronobacter</taxon>
    </lineage>
</organism>
<dbReference type="InterPro" id="IPR006949">
    <property type="entry name" value="Barrel_Baseplate_J-like"/>
</dbReference>
<dbReference type="EMBL" id="MSAG01000012">
    <property type="protein sequence ID" value="PUX23652.1"/>
    <property type="molecule type" value="Genomic_DNA"/>
</dbReference>
<dbReference type="Pfam" id="PF04865">
    <property type="entry name" value="Baseplate_J"/>
    <property type="match status" value="1"/>
</dbReference>
<sequence length="399" mass="41522">MPLNIDTLGLAMQVTPEGPVAPDYQTILSTLTGYFRQIYGEDAYLEPDSKDGQLVALLALAIHDDNNAALAVYNAFSPATAMGEGLSSRVKINGIRRHGATHSTVDVLITGEPGTIIGTGLIRDANGTQWALAQTITIPVSGNGLFTATCTESGPVAALAGTVSQIATPTRGWMSVTNPQAAVVGVAAETDAQLRKRQTQSVALSSLTPFDALDGAIANIHGVSRHKLYENDTGDPDANGLPPHAICAIVEGGDINDIAQVIRGKKGQGVATAGTLAVNVADLYGYPHVIRFSRPTLISVQVNIRLKAFMGYTTEIGAQIKAAVAGYINSLSIGDDVLLSRVYSPANLGVVSGGSARYYDIAALTLGRTTNTLAAANIDIAYDEAAYCTPDNITIVATA</sequence>